<comment type="caution">
    <text evidence="1">The sequence shown here is derived from an EMBL/GenBank/DDBJ whole genome shotgun (WGS) entry which is preliminary data.</text>
</comment>
<dbReference type="EMBL" id="JACAQD010000006">
    <property type="protein sequence ID" value="NWC31721.1"/>
    <property type="molecule type" value="Genomic_DNA"/>
</dbReference>
<reference evidence="1 2" key="1">
    <citation type="submission" date="2020-04" db="EMBL/GenBank/DDBJ databases">
        <title>Molecular characterization of pseudomonads from Agaricus bisporus reveal novel blotch 2 pathogens in Western Europe.</title>
        <authorList>
            <person name="Taparia T."/>
            <person name="Krijger M."/>
            <person name="Haynes E."/>
            <person name="Elpinstone J.G."/>
            <person name="Noble R."/>
            <person name="Van Der Wolf J."/>
        </authorList>
    </citation>
    <scope>NUCLEOTIDE SEQUENCE [LARGE SCALE GENOMIC DNA]</scope>
    <source>
        <strain evidence="1 2">IPO3737</strain>
    </source>
</reference>
<organism evidence="1 2">
    <name type="scientific">Pseudomonas gingeri</name>
    <dbReference type="NCBI Taxonomy" id="117681"/>
    <lineage>
        <taxon>Bacteria</taxon>
        <taxon>Pseudomonadati</taxon>
        <taxon>Pseudomonadota</taxon>
        <taxon>Gammaproteobacteria</taxon>
        <taxon>Pseudomonadales</taxon>
        <taxon>Pseudomonadaceae</taxon>
        <taxon>Pseudomonas</taxon>
    </lineage>
</organism>
<dbReference type="AlphaFoldDB" id="A0A7Y7Y8G2"/>
<gene>
    <name evidence="1" type="ORF">HX876_04940</name>
</gene>
<evidence type="ECO:0000313" key="2">
    <source>
        <dbReference type="Proteomes" id="UP000520592"/>
    </source>
</evidence>
<sequence>MIFHAIVTVDLDGGVTSSARNTFNEEMKKEKFYKHKLTTLWTARYLDGWTKANALKDARDSVDKAAQVAGIRKYEALVSLSDEAPTEWWKPTTLLGG</sequence>
<dbReference type="RefSeq" id="WP_177057449.1">
    <property type="nucleotide sequence ID" value="NZ_JACAPS010000013.1"/>
</dbReference>
<protein>
    <submittedName>
        <fullName evidence="1">Uncharacterized protein</fullName>
    </submittedName>
</protein>
<dbReference type="Proteomes" id="UP000520592">
    <property type="component" value="Unassembled WGS sequence"/>
</dbReference>
<evidence type="ECO:0000313" key="1">
    <source>
        <dbReference type="EMBL" id="NWC31721.1"/>
    </source>
</evidence>
<proteinExistence type="predicted"/>
<accession>A0A7Y7Y8G2</accession>
<name>A0A7Y7Y8G2_9PSED</name>